<keyword evidence="2" id="KW-1185">Reference proteome</keyword>
<sequence>MNKRCEDSFVNVSLTPHERCSNESKKLKTLVEFNSNSQPNSGNSKTSVVLNPGPELLSAVPNAEAVLEVRQNFNEMT</sequence>
<reference evidence="1 2" key="2">
    <citation type="journal article" date="2019" name="G3 (Bethesda)">
        <title>Hybrid Assembly of the Genome of the Entomopathogenic Nematode Steinernema carpocapsae Identifies the X-Chromosome.</title>
        <authorList>
            <person name="Serra L."/>
            <person name="Macchietto M."/>
            <person name="Macias-Munoz A."/>
            <person name="McGill C.J."/>
            <person name="Rodriguez I.M."/>
            <person name="Rodriguez B."/>
            <person name="Murad R."/>
            <person name="Mortazavi A."/>
        </authorList>
    </citation>
    <scope>NUCLEOTIDE SEQUENCE [LARGE SCALE GENOMIC DNA]</scope>
    <source>
        <strain evidence="1 2">ALL</strain>
    </source>
</reference>
<accession>A0A4V6XW77</accession>
<evidence type="ECO:0000313" key="2">
    <source>
        <dbReference type="Proteomes" id="UP000298663"/>
    </source>
</evidence>
<organism evidence="1 2">
    <name type="scientific">Steinernema carpocapsae</name>
    <name type="common">Entomopathogenic nematode</name>
    <dbReference type="NCBI Taxonomy" id="34508"/>
    <lineage>
        <taxon>Eukaryota</taxon>
        <taxon>Metazoa</taxon>
        <taxon>Ecdysozoa</taxon>
        <taxon>Nematoda</taxon>
        <taxon>Chromadorea</taxon>
        <taxon>Rhabditida</taxon>
        <taxon>Tylenchina</taxon>
        <taxon>Panagrolaimomorpha</taxon>
        <taxon>Strongyloidoidea</taxon>
        <taxon>Steinernematidae</taxon>
        <taxon>Steinernema</taxon>
    </lineage>
</organism>
<comment type="caution">
    <text evidence="1">The sequence shown here is derived from an EMBL/GenBank/DDBJ whole genome shotgun (WGS) entry which is preliminary data.</text>
</comment>
<dbReference type="AlphaFoldDB" id="A0A4V6XW77"/>
<proteinExistence type="predicted"/>
<dbReference type="Proteomes" id="UP000298663">
    <property type="component" value="Unassembled WGS sequence"/>
</dbReference>
<name>A0A4V6XW77_STECR</name>
<gene>
    <name evidence="1" type="ORF">L596_014703</name>
</gene>
<dbReference type="EMBL" id="AZBU02000004">
    <property type="protein sequence ID" value="TKR80665.1"/>
    <property type="molecule type" value="Genomic_DNA"/>
</dbReference>
<reference evidence="1 2" key="1">
    <citation type="journal article" date="2015" name="Genome Biol.">
        <title>Comparative genomics of Steinernema reveals deeply conserved gene regulatory networks.</title>
        <authorList>
            <person name="Dillman A.R."/>
            <person name="Macchietto M."/>
            <person name="Porter C.F."/>
            <person name="Rogers A."/>
            <person name="Williams B."/>
            <person name="Antoshechkin I."/>
            <person name="Lee M.M."/>
            <person name="Goodwin Z."/>
            <person name="Lu X."/>
            <person name="Lewis E.E."/>
            <person name="Goodrich-Blair H."/>
            <person name="Stock S.P."/>
            <person name="Adams B.J."/>
            <person name="Sternberg P.W."/>
            <person name="Mortazavi A."/>
        </authorList>
    </citation>
    <scope>NUCLEOTIDE SEQUENCE [LARGE SCALE GENOMIC DNA]</scope>
    <source>
        <strain evidence="1 2">ALL</strain>
    </source>
</reference>
<protein>
    <submittedName>
        <fullName evidence="1">Uncharacterized protein</fullName>
    </submittedName>
</protein>
<evidence type="ECO:0000313" key="1">
    <source>
        <dbReference type="EMBL" id="TKR80665.1"/>
    </source>
</evidence>